<evidence type="ECO:0000313" key="1">
    <source>
        <dbReference type="EMBL" id="AAZ62234.1"/>
    </source>
</evidence>
<protein>
    <submittedName>
        <fullName evidence="1">Uncharacterized protein</fullName>
    </submittedName>
</protein>
<accession>Q46X99</accession>
<dbReference type="HOGENOM" id="CLU_2205696_0_0_4"/>
<sequence length="107" mass="11330">MTQTKPNRLLKTRAVSFGPETGWVSYLKMNAVCRARGHARTAGKPSDISSLLAARRLDGRRGPIEYSGARQVPGARLRARLAASASLSATALLPNSLACGGGKAVRR</sequence>
<dbReference type="EMBL" id="CP000090">
    <property type="protein sequence ID" value="AAZ62234.1"/>
    <property type="molecule type" value="Genomic_DNA"/>
</dbReference>
<reference evidence="1" key="1">
    <citation type="submission" date="2005-08" db="EMBL/GenBank/DDBJ databases">
        <title>Complete sequence of Chromosome1 of Ralstonia eutropha JMP134.</title>
        <authorList>
            <person name="Copeland A."/>
            <person name="Lucas S."/>
            <person name="Lapidus A."/>
            <person name="Barry K."/>
            <person name="Detter J.C."/>
            <person name="Glavina T."/>
            <person name="Hammon N."/>
            <person name="Israni S."/>
            <person name="Pitluck S."/>
            <person name="Goltsman E."/>
            <person name="Martinez M."/>
            <person name="Schmutz J."/>
            <person name="Larimer F."/>
            <person name="Land M."/>
            <person name="Lykidis A."/>
            <person name="Richardson P."/>
        </authorList>
    </citation>
    <scope>NUCLEOTIDE SEQUENCE</scope>
    <source>
        <strain evidence="1">JMP134</strain>
    </source>
</reference>
<name>Q46X99_CUPPJ</name>
<dbReference type="KEGG" id="reu:Reut_A2873"/>
<proteinExistence type="predicted"/>
<organism evidence="1">
    <name type="scientific">Cupriavidus pinatubonensis (strain JMP 134 / LMG 1197)</name>
    <name type="common">Cupriavidus necator (strain JMP 134)</name>
    <dbReference type="NCBI Taxonomy" id="264198"/>
    <lineage>
        <taxon>Bacteria</taxon>
        <taxon>Pseudomonadati</taxon>
        <taxon>Pseudomonadota</taxon>
        <taxon>Betaproteobacteria</taxon>
        <taxon>Burkholderiales</taxon>
        <taxon>Burkholderiaceae</taxon>
        <taxon>Cupriavidus</taxon>
    </lineage>
</organism>
<gene>
    <name evidence="1" type="ordered locus">Reut_A2873</name>
</gene>
<dbReference type="AlphaFoldDB" id="Q46X99"/>